<organism evidence="2">
    <name type="scientific">Camponotus floridanus</name>
    <name type="common">Florida carpenter ant</name>
    <dbReference type="NCBI Taxonomy" id="104421"/>
    <lineage>
        <taxon>Eukaryota</taxon>
        <taxon>Metazoa</taxon>
        <taxon>Ecdysozoa</taxon>
        <taxon>Arthropoda</taxon>
        <taxon>Hexapoda</taxon>
        <taxon>Insecta</taxon>
        <taxon>Pterygota</taxon>
        <taxon>Neoptera</taxon>
        <taxon>Endopterygota</taxon>
        <taxon>Hymenoptera</taxon>
        <taxon>Apocrita</taxon>
        <taxon>Aculeata</taxon>
        <taxon>Formicoidea</taxon>
        <taxon>Formicidae</taxon>
        <taxon>Formicinae</taxon>
        <taxon>Camponotus</taxon>
    </lineage>
</organism>
<dbReference type="PANTHER" id="PTHR47326">
    <property type="entry name" value="TRANSPOSABLE ELEMENT TC3 TRANSPOSASE-LIKE PROTEIN"/>
    <property type="match status" value="1"/>
</dbReference>
<dbReference type="AlphaFoldDB" id="E1ZWE0"/>
<dbReference type="GO" id="GO:0003676">
    <property type="term" value="F:nucleic acid binding"/>
    <property type="evidence" value="ECO:0007669"/>
    <property type="project" value="InterPro"/>
</dbReference>
<name>E1ZWE0_CAMFO</name>
<reference evidence="1 2" key="1">
    <citation type="journal article" date="2010" name="Science">
        <title>Genomic comparison of the ants Camponotus floridanus and Harpegnathos saltator.</title>
        <authorList>
            <person name="Bonasio R."/>
            <person name="Zhang G."/>
            <person name="Ye C."/>
            <person name="Mutti N.S."/>
            <person name="Fang X."/>
            <person name="Qin N."/>
            <person name="Donahue G."/>
            <person name="Yang P."/>
            <person name="Li Q."/>
            <person name="Li C."/>
            <person name="Zhang P."/>
            <person name="Huang Z."/>
            <person name="Berger S.L."/>
            <person name="Reinberg D."/>
            <person name="Wang J."/>
            <person name="Liebig J."/>
        </authorList>
    </citation>
    <scope>NUCLEOTIDE SEQUENCE [LARGE SCALE GENOMIC DNA]</scope>
    <source>
        <strain evidence="2">C129</strain>
    </source>
</reference>
<dbReference type="Proteomes" id="UP000000311">
    <property type="component" value="Unassembled WGS sequence"/>
</dbReference>
<dbReference type="OrthoDB" id="9986793at2759"/>
<keyword evidence="2" id="KW-1185">Reference proteome</keyword>
<dbReference type="EMBL" id="GL434817">
    <property type="protein sequence ID" value="EFN74499.1"/>
    <property type="molecule type" value="Genomic_DNA"/>
</dbReference>
<accession>E1ZWE0</accession>
<feature type="non-terminal residue" evidence="1">
    <location>
        <position position="1"/>
    </location>
</feature>
<evidence type="ECO:0008006" key="3">
    <source>
        <dbReference type="Google" id="ProtNLM"/>
    </source>
</evidence>
<proteinExistence type="predicted"/>
<dbReference type="Gene3D" id="3.30.420.10">
    <property type="entry name" value="Ribonuclease H-like superfamily/Ribonuclease H"/>
    <property type="match status" value="1"/>
</dbReference>
<gene>
    <name evidence="1" type="ORF">EAG_13313</name>
</gene>
<sequence length="111" mass="13138">DTWFQQDGAAAHYGKDVRAHLDTQFHKWIGRRGEIEWPARSPDLTPLDYFLWGYLKSKVYATQLQNLDELRNRIMQEAALIDRVMIRNAVSHFYNRIAFCQEAQGLQFEHL</sequence>
<dbReference type="PANTHER" id="PTHR47326:SF1">
    <property type="entry name" value="HTH PSQ-TYPE DOMAIN-CONTAINING PROTEIN"/>
    <property type="match status" value="1"/>
</dbReference>
<dbReference type="OMA" id="RVMIRNA"/>
<feature type="non-terminal residue" evidence="1">
    <location>
        <position position="111"/>
    </location>
</feature>
<dbReference type="InterPro" id="IPR036397">
    <property type="entry name" value="RNaseH_sf"/>
</dbReference>
<evidence type="ECO:0000313" key="2">
    <source>
        <dbReference type="Proteomes" id="UP000000311"/>
    </source>
</evidence>
<dbReference type="InParanoid" id="E1ZWE0"/>
<evidence type="ECO:0000313" key="1">
    <source>
        <dbReference type="EMBL" id="EFN74499.1"/>
    </source>
</evidence>
<protein>
    <recommendedName>
        <fullName evidence="3">Transposable element Tc3 transposase</fullName>
    </recommendedName>
</protein>